<evidence type="ECO:0000256" key="3">
    <source>
        <dbReference type="ARBA" id="ARBA00023163"/>
    </source>
</evidence>
<protein>
    <recommendedName>
        <fullName evidence="6">Zn(2)-C6 fungal-type domain-containing protein</fullName>
    </recommendedName>
</protein>
<evidence type="ECO:0000313" key="7">
    <source>
        <dbReference type="EMBL" id="KAF7505589.1"/>
    </source>
</evidence>
<dbReference type="InterPro" id="IPR036864">
    <property type="entry name" value="Zn2-C6_fun-type_DNA-bd_sf"/>
</dbReference>
<dbReference type="SUPFAM" id="SSF57701">
    <property type="entry name" value="Zn2/Cys6 DNA-binding domain"/>
    <property type="match status" value="1"/>
</dbReference>
<dbReference type="OrthoDB" id="3431704at2759"/>
<dbReference type="InterPro" id="IPR050675">
    <property type="entry name" value="OAF3"/>
</dbReference>
<dbReference type="PROSITE" id="PS50048">
    <property type="entry name" value="ZN2_CY6_FUNGAL_2"/>
    <property type="match status" value="1"/>
</dbReference>
<dbReference type="GO" id="GO:0000981">
    <property type="term" value="F:DNA-binding transcription factor activity, RNA polymerase II-specific"/>
    <property type="evidence" value="ECO:0007669"/>
    <property type="project" value="InterPro"/>
</dbReference>
<dbReference type="Proteomes" id="UP000606974">
    <property type="component" value="Unassembled WGS sequence"/>
</dbReference>
<feature type="region of interest" description="Disordered" evidence="5">
    <location>
        <begin position="99"/>
        <end position="135"/>
    </location>
</feature>
<dbReference type="AlphaFoldDB" id="A0A8H7ACL6"/>
<comment type="caution">
    <text evidence="7">The sequence shown here is derived from an EMBL/GenBank/DDBJ whole genome shotgun (WGS) entry which is preliminary data.</text>
</comment>
<dbReference type="PANTHER" id="PTHR31069:SF28">
    <property type="entry name" value="ZN(II)2CYS6 TRANSCRIPTION FACTOR (EUROFUNG)"/>
    <property type="match status" value="1"/>
</dbReference>
<feature type="compositionally biased region" description="Polar residues" evidence="5">
    <location>
        <begin position="1"/>
        <end position="12"/>
    </location>
</feature>
<keyword evidence="1" id="KW-0805">Transcription regulation</keyword>
<feature type="domain" description="Zn(2)-C6 fungal-type" evidence="6">
    <location>
        <begin position="35"/>
        <end position="63"/>
    </location>
</feature>
<gene>
    <name evidence="7" type="ORF">GJ744_000669</name>
</gene>
<feature type="compositionally biased region" description="Polar residues" evidence="5">
    <location>
        <begin position="123"/>
        <end position="135"/>
    </location>
</feature>
<dbReference type="InterPro" id="IPR001138">
    <property type="entry name" value="Zn2Cys6_DnaBD"/>
</dbReference>
<evidence type="ECO:0000313" key="8">
    <source>
        <dbReference type="Proteomes" id="UP000606974"/>
    </source>
</evidence>
<keyword evidence="3" id="KW-0804">Transcription</keyword>
<feature type="region of interest" description="Disordered" evidence="5">
    <location>
        <begin position="156"/>
        <end position="200"/>
    </location>
</feature>
<proteinExistence type="predicted"/>
<dbReference type="PANTHER" id="PTHR31069">
    <property type="entry name" value="OLEATE-ACTIVATED TRANSCRIPTION FACTOR 1-RELATED"/>
    <property type="match status" value="1"/>
</dbReference>
<accession>A0A8H7ACL6</accession>
<reference evidence="7" key="1">
    <citation type="submission" date="2020-02" db="EMBL/GenBank/DDBJ databases">
        <authorList>
            <person name="Palmer J.M."/>
        </authorList>
    </citation>
    <scope>NUCLEOTIDE SEQUENCE</scope>
    <source>
        <strain evidence="7">EPUS1.4</strain>
        <tissue evidence="7">Thallus</tissue>
    </source>
</reference>
<feature type="compositionally biased region" description="Low complexity" evidence="5">
    <location>
        <begin position="168"/>
        <end position="189"/>
    </location>
</feature>
<keyword evidence="8" id="KW-1185">Reference proteome</keyword>
<dbReference type="GO" id="GO:0003677">
    <property type="term" value="F:DNA binding"/>
    <property type="evidence" value="ECO:0007669"/>
    <property type="project" value="UniProtKB-KW"/>
</dbReference>
<feature type="compositionally biased region" description="Basic and acidic residues" evidence="5">
    <location>
        <begin position="103"/>
        <end position="116"/>
    </location>
</feature>
<evidence type="ECO:0000256" key="5">
    <source>
        <dbReference type="SAM" id="MobiDB-lite"/>
    </source>
</evidence>
<dbReference type="GO" id="GO:0008270">
    <property type="term" value="F:zinc ion binding"/>
    <property type="evidence" value="ECO:0007669"/>
    <property type="project" value="InterPro"/>
</dbReference>
<feature type="region of interest" description="Disordered" evidence="5">
    <location>
        <begin position="1"/>
        <end position="27"/>
    </location>
</feature>
<keyword evidence="2" id="KW-0238">DNA-binding</keyword>
<keyword evidence="4" id="KW-0539">Nucleus</keyword>
<name>A0A8H7ACL6_9EURO</name>
<evidence type="ECO:0000256" key="1">
    <source>
        <dbReference type="ARBA" id="ARBA00023015"/>
    </source>
</evidence>
<dbReference type="Pfam" id="PF11951">
    <property type="entry name" value="Fungal_trans_2"/>
    <property type="match status" value="1"/>
</dbReference>
<dbReference type="EMBL" id="JAACFV010000106">
    <property type="protein sequence ID" value="KAF7505589.1"/>
    <property type="molecule type" value="Genomic_DNA"/>
</dbReference>
<organism evidence="7 8">
    <name type="scientific">Endocarpon pusillum</name>
    <dbReference type="NCBI Taxonomy" id="364733"/>
    <lineage>
        <taxon>Eukaryota</taxon>
        <taxon>Fungi</taxon>
        <taxon>Dikarya</taxon>
        <taxon>Ascomycota</taxon>
        <taxon>Pezizomycotina</taxon>
        <taxon>Eurotiomycetes</taxon>
        <taxon>Chaetothyriomycetidae</taxon>
        <taxon>Verrucariales</taxon>
        <taxon>Verrucariaceae</taxon>
        <taxon>Endocarpon</taxon>
    </lineage>
</organism>
<sequence>MSAPEVQNSTIPDTAVPSTPRRKRRRTLGTGAANDCFTCSRQNASCDRKRPYCTPCLEKGKDCAGYKTTLTWGVGVASRGKLRGLSLPVAGNKQKPLVRLKNSPREHESLRSELSRRRVQKSGPPNSSLHTFSNFTTLTSDGNPCTETLNMTWQSIPPAPHVASHPQIPSGPGSAAISSSPASSLDSSLENAPASSKSDRSVFTACTGSVETYSEQGFSQVSGTVVHSETTSQLRGFQWPQRPRSHSQNATSFIQSQSAAFWPARFDHQRSPSPSRSDVSIPGKAQSCMQIDGQKLLDLVTVDPTCLQDEKNAETYAEAAEIQDHEHVSSKWGHRSPTGDCLDQTSLIFSPFSNGHTIGKTPRMQYLISYYTEVISPVIVAFDGPTNPYRSYILRMASESETLQHAISALSASNLRQRRESGELSTGKTDPARRSSMAHLTLTDKAWQSKPGYLSVENQRKEEYYHKNATVHLIQKQFADPAQHRDDSVLATLLIVCLFHICESGVAKFRTHFAGAKKLLGMRENASILKSKEAKWFTRMFTWFDAMTATVNDREGQMQDGLLDMSSLLDEDWTLENLAGCDGKLFKIMAKLGRLNILSQNGVLDDVSAPASCSAPVLAPDLSYWNNSDGDTWTTNSSSGTIPTSSESYPDMNTRYGREWHKTRNALMSWRLDTSPFSSGNGDAPALSEDQQEDLLNISESFRFSALIYLERLALPYVPSSDSRIQTWVQKALYFIKLVRSDVYLLWPLFVTGSECVSEDDRHIIRQRCLDIQKDSGFSNNASCLKLLEKIWTSNPHLAGSPNQPRGFRWRSVMDANVSGGEYIVV</sequence>
<dbReference type="InterPro" id="IPR021858">
    <property type="entry name" value="Fun_TF"/>
</dbReference>
<evidence type="ECO:0000259" key="6">
    <source>
        <dbReference type="PROSITE" id="PS50048"/>
    </source>
</evidence>
<evidence type="ECO:0000256" key="4">
    <source>
        <dbReference type="ARBA" id="ARBA00023242"/>
    </source>
</evidence>
<evidence type="ECO:0000256" key="2">
    <source>
        <dbReference type="ARBA" id="ARBA00023125"/>
    </source>
</evidence>